<evidence type="ECO:0000256" key="5">
    <source>
        <dbReference type="ARBA" id="ARBA00022552"/>
    </source>
</evidence>
<keyword evidence="4" id="KW-0690">Ribosome biogenesis</keyword>
<dbReference type="EC" id="3.6.4.13" evidence="3"/>
<evidence type="ECO:0000259" key="14">
    <source>
        <dbReference type="PROSITE" id="PS51192"/>
    </source>
</evidence>
<proteinExistence type="inferred from homology"/>
<dbReference type="CDD" id="cd00268">
    <property type="entry name" value="DEADc"/>
    <property type="match status" value="1"/>
</dbReference>
<dbReference type="GO" id="GO:0016787">
    <property type="term" value="F:hydrolase activity"/>
    <property type="evidence" value="ECO:0007669"/>
    <property type="project" value="UniProtKB-KW"/>
</dbReference>
<keyword evidence="9 12" id="KW-0067">ATP-binding</keyword>
<evidence type="ECO:0000256" key="1">
    <source>
        <dbReference type="ARBA" id="ARBA00004604"/>
    </source>
</evidence>
<dbReference type="InterPro" id="IPR001650">
    <property type="entry name" value="Helicase_C-like"/>
</dbReference>
<dbReference type="GO" id="GO:0003724">
    <property type="term" value="F:RNA helicase activity"/>
    <property type="evidence" value="ECO:0007669"/>
    <property type="project" value="UniProtKB-EC"/>
</dbReference>
<dbReference type="InterPro" id="IPR027417">
    <property type="entry name" value="P-loop_NTPase"/>
</dbReference>
<keyword evidence="17" id="KW-1185">Reference proteome</keyword>
<keyword evidence="10" id="KW-0539">Nucleus</keyword>
<dbReference type="PANTHER" id="PTHR47958">
    <property type="entry name" value="ATP-DEPENDENT RNA HELICASE DBP3"/>
    <property type="match status" value="1"/>
</dbReference>
<dbReference type="GO" id="GO:0005524">
    <property type="term" value="F:ATP binding"/>
    <property type="evidence" value="ECO:0007669"/>
    <property type="project" value="UniProtKB-KW"/>
</dbReference>
<dbReference type="Gene3D" id="3.40.50.300">
    <property type="entry name" value="P-loop containing nucleotide triphosphate hydrolases"/>
    <property type="match status" value="2"/>
</dbReference>
<feature type="region of interest" description="Disordered" evidence="13">
    <location>
        <begin position="547"/>
        <end position="586"/>
    </location>
</feature>
<feature type="region of interest" description="Disordered" evidence="13">
    <location>
        <begin position="1"/>
        <end position="30"/>
    </location>
</feature>
<dbReference type="InterPro" id="IPR000629">
    <property type="entry name" value="RNA-helicase_DEAD-box_CS"/>
</dbReference>
<reference evidence="16 17" key="1">
    <citation type="journal article" date="2015" name="Plant Cell">
        <title>Oil accumulation by the oleaginous diatom Fistulifera solaris as revealed by the genome and transcriptome.</title>
        <authorList>
            <person name="Tanaka T."/>
            <person name="Maeda Y."/>
            <person name="Veluchamy A."/>
            <person name="Tanaka M."/>
            <person name="Abida H."/>
            <person name="Marechal E."/>
            <person name="Bowler C."/>
            <person name="Muto M."/>
            <person name="Sunaga Y."/>
            <person name="Tanaka M."/>
            <person name="Yoshino T."/>
            <person name="Taniguchi T."/>
            <person name="Fukuda Y."/>
            <person name="Nemoto M."/>
            <person name="Matsumoto M."/>
            <person name="Wong P.S."/>
            <person name="Aburatani S."/>
            <person name="Fujibuchi W."/>
        </authorList>
    </citation>
    <scope>NUCLEOTIDE SEQUENCE [LARGE SCALE GENOMIC DNA]</scope>
    <source>
        <strain evidence="16 17">JPCC DA0580</strain>
    </source>
</reference>
<dbReference type="PROSITE" id="PS51194">
    <property type="entry name" value="HELICASE_CTER"/>
    <property type="match status" value="1"/>
</dbReference>
<evidence type="ECO:0000313" key="16">
    <source>
        <dbReference type="EMBL" id="GAX27340.1"/>
    </source>
</evidence>
<keyword evidence="8 12" id="KW-0347">Helicase</keyword>
<comment type="caution">
    <text evidence="16">The sequence shown here is derived from an EMBL/GenBank/DDBJ whole genome shotgun (WGS) entry which is preliminary data.</text>
</comment>
<feature type="compositionally biased region" description="Polar residues" evidence="13">
    <location>
        <begin position="547"/>
        <end position="564"/>
    </location>
</feature>
<keyword evidence="6 12" id="KW-0547">Nucleotide-binding</keyword>
<comment type="similarity">
    <text evidence="2">Belongs to the DEAD box helicase family. DDX5/DBP2 subfamily.</text>
</comment>
<dbReference type="Proteomes" id="UP000198406">
    <property type="component" value="Unassembled WGS sequence"/>
</dbReference>
<evidence type="ECO:0000256" key="6">
    <source>
        <dbReference type="ARBA" id="ARBA00022741"/>
    </source>
</evidence>
<evidence type="ECO:0000256" key="13">
    <source>
        <dbReference type="SAM" id="MobiDB-lite"/>
    </source>
</evidence>
<dbReference type="SUPFAM" id="SSF52540">
    <property type="entry name" value="P-loop containing nucleoside triphosphate hydrolases"/>
    <property type="match status" value="1"/>
</dbReference>
<evidence type="ECO:0000256" key="9">
    <source>
        <dbReference type="ARBA" id="ARBA00022840"/>
    </source>
</evidence>
<dbReference type="SMART" id="SM00490">
    <property type="entry name" value="HELICc"/>
    <property type="match status" value="1"/>
</dbReference>
<keyword evidence="7 12" id="KW-0378">Hydrolase</keyword>
<dbReference type="Pfam" id="PF00270">
    <property type="entry name" value="DEAD"/>
    <property type="match status" value="1"/>
</dbReference>
<evidence type="ECO:0000313" key="17">
    <source>
        <dbReference type="Proteomes" id="UP000198406"/>
    </source>
</evidence>
<feature type="compositionally biased region" description="Acidic residues" evidence="13">
    <location>
        <begin position="1"/>
        <end position="13"/>
    </location>
</feature>
<evidence type="ECO:0000256" key="10">
    <source>
        <dbReference type="ARBA" id="ARBA00023242"/>
    </source>
</evidence>
<dbReference type="SMART" id="SM00487">
    <property type="entry name" value="DEXDc"/>
    <property type="match status" value="1"/>
</dbReference>
<evidence type="ECO:0000256" key="2">
    <source>
        <dbReference type="ARBA" id="ARBA00009334"/>
    </source>
</evidence>
<dbReference type="InterPro" id="IPR011545">
    <property type="entry name" value="DEAD/DEAH_box_helicase_dom"/>
</dbReference>
<comment type="function">
    <text evidence="11">ATP-dependent RNA helicase required for 60S ribosomal subunit synthesis. Involved in efficient pre-rRNA processing, predominantly at site A3, which is necessary for the normal formation of 25S and 5.8S rRNAs.</text>
</comment>
<evidence type="ECO:0000256" key="11">
    <source>
        <dbReference type="ARBA" id="ARBA00037449"/>
    </source>
</evidence>
<dbReference type="InterPro" id="IPR014001">
    <property type="entry name" value="Helicase_ATP-bd"/>
</dbReference>
<sequence>MGWFDDDDDDETEDVKTKPVDTAIDSEEDPLDAYMLSLQPEPKNASSVNDRLDLVNEEEATDHWEAVSKNYLESSERTTLYQQSNEGRVARDSLNTKFTKARENVFALEPSKKPPRDPTQSVSLLANWTKNSSTGKSWRDEYHVKLRQIHTRQENPCLYDPVRLFEELRETLPENLLASILQQFTQPTPVQSQSLPYLLSGDDLLVTASTGVGKTVAFLIPALVCLAHQQPLASDETGPLVLIIAPTRELATQIQRVAKSLSPNTKSRAIIGGIGKYLLRQELKKTGGVELVVATPGRLLDVVSDTKGLSLDRVVFTVLDEADKLLQMGFEAQVRQILSNVRGQICMFSATFSRRMEQVAQEWLLPSAVRIEVGRTGQSTQHVVQHCMILPDEAAKEAFVLELLPTLVQVGRTLIFVATKDGCEALARQLSKGNVAVDTLHGDKHQTNRNSALRAFTKDEIRVLVATDVASRGLDIPHVATVVQFDPAKNLDAHVHRVGRAGRLSEEEQATGTCYTLLTPKDSNIAGVICASWEREGRPVPADLKALSQNGRRINPPIQQTKASRQAGLGWKKDDVAPPLKRSRWS</sequence>
<dbReference type="EMBL" id="BDSP01000255">
    <property type="protein sequence ID" value="GAX27340.1"/>
    <property type="molecule type" value="Genomic_DNA"/>
</dbReference>
<evidence type="ECO:0000256" key="4">
    <source>
        <dbReference type="ARBA" id="ARBA00022517"/>
    </source>
</evidence>
<evidence type="ECO:0000256" key="12">
    <source>
        <dbReference type="RuleBase" id="RU000492"/>
    </source>
</evidence>
<comment type="subcellular location">
    <subcellularLocation>
        <location evidence="1">Nucleus</location>
        <location evidence="1">Nucleolus</location>
    </subcellularLocation>
</comment>
<gene>
    <name evidence="16" type="ORF">FisN_23Lh085</name>
</gene>
<feature type="domain" description="Helicase ATP-binding" evidence="14">
    <location>
        <begin position="195"/>
        <end position="370"/>
    </location>
</feature>
<evidence type="ECO:0000256" key="8">
    <source>
        <dbReference type="ARBA" id="ARBA00022806"/>
    </source>
</evidence>
<dbReference type="PROSITE" id="PS00039">
    <property type="entry name" value="DEAD_ATP_HELICASE"/>
    <property type="match status" value="1"/>
</dbReference>
<organism evidence="16 17">
    <name type="scientific">Fistulifera solaris</name>
    <name type="common">Oleaginous diatom</name>
    <dbReference type="NCBI Taxonomy" id="1519565"/>
    <lineage>
        <taxon>Eukaryota</taxon>
        <taxon>Sar</taxon>
        <taxon>Stramenopiles</taxon>
        <taxon>Ochrophyta</taxon>
        <taxon>Bacillariophyta</taxon>
        <taxon>Bacillariophyceae</taxon>
        <taxon>Bacillariophycidae</taxon>
        <taxon>Naviculales</taxon>
        <taxon>Naviculaceae</taxon>
        <taxon>Fistulifera</taxon>
    </lineage>
</organism>
<dbReference type="InParanoid" id="A0A1Z5KLY6"/>
<evidence type="ECO:0000259" key="15">
    <source>
        <dbReference type="PROSITE" id="PS51194"/>
    </source>
</evidence>
<evidence type="ECO:0000256" key="7">
    <source>
        <dbReference type="ARBA" id="ARBA00022801"/>
    </source>
</evidence>
<dbReference type="PROSITE" id="PS51192">
    <property type="entry name" value="HELICASE_ATP_BIND_1"/>
    <property type="match status" value="1"/>
</dbReference>
<dbReference type="InterPro" id="IPR044742">
    <property type="entry name" value="DEAD/DEAH_RhlB"/>
</dbReference>
<feature type="domain" description="Helicase C-terminal" evidence="15">
    <location>
        <begin position="402"/>
        <end position="548"/>
    </location>
</feature>
<evidence type="ECO:0000256" key="3">
    <source>
        <dbReference type="ARBA" id="ARBA00012552"/>
    </source>
</evidence>
<dbReference type="AlphaFoldDB" id="A0A1Z5KLY6"/>
<dbReference type="GO" id="GO:0003676">
    <property type="term" value="F:nucleic acid binding"/>
    <property type="evidence" value="ECO:0007669"/>
    <property type="project" value="InterPro"/>
</dbReference>
<accession>A0A1Z5KLY6</accession>
<dbReference type="OrthoDB" id="196131at2759"/>
<name>A0A1Z5KLY6_FISSO</name>
<keyword evidence="5" id="KW-0698">rRNA processing</keyword>
<dbReference type="Pfam" id="PF00271">
    <property type="entry name" value="Helicase_C"/>
    <property type="match status" value="1"/>
</dbReference>
<protein>
    <recommendedName>
        <fullName evidence="3">RNA helicase</fullName>
        <ecNumber evidence="3">3.6.4.13</ecNumber>
    </recommendedName>
</protein>
<dbReference type="CDD" id="cd18787">
    <property type="entry name" value="SF2_C_DEAD"/>
    <property type="match status" value="1"/>
</dbReference>